<evidence type="ECO:0008006" key="5">
    <source>
        <dbReference type="Google" id="ProtNLM"/>
    </source>
</evidence>
<protein>
    <recommendedName>
        <fullName evidence="5">Poly(3-hydroxybutyrate) depolymerase</fullName>
    </recommendedName>
</protein>
<dbReference type="Proteomes" id="UP000824101">
    <property type="component" value="Unassembled WGS sequence"/>
</dbReference>
<accession>A0A9D2K7K2</accession>
<sequence length="594" mass="67250">MNEKIKAKALPDAASLTIDPEHYYRQDVVGYYEFPCPMRDGTMRSAKLYLAENSIYTQPTVFLLPPSGKDAWEFLEESGWKNLAEKENLYLVVLEPENGAWKGDETEYIGTMVKYINARPFFAAFASKFYGAAYGDGADCLGIYSRRYAKSFAGVALLGTSGMSREEKSFLETTDSPVTGIPLSRIQMPVWAVAAEETAAVSRMLEYYRKADHSREKAEKTVWADRVYRPDPAGSGSLDEDWCAEVIFSAGNWQDCVSEEFNENLYRHLFKGMGRYTGDANGALRHDGDLKERGFQFFSEMVPGGFREDRTDLYERQWWVYVPDTIDPGKKVPVVFMFHGAGGFGIEIGDRSGWARVARKYGFILICPCASHDNRVRKAGPMILSNIHRTRWNSGRPAEDVPGDLQFMDWLYCWVLDRYPVDETRVYASGQSSGGMMAWACACYRPDYFAAAAPFSAVTPDIMAKEMVPPAEGSPIAVMANMGLEDKIFEGGFSTDRARKLVEYWSRRYHLDHDWSDFRFGGDGRTATFKDGKFNNYVFRTADGVPMLRCVETETKTHAVLPSECEMVWTQFFTKFSKDVKNGVLYYEGRPVKA</sequence>
<dbReference type="Pfam" id="PF00756">
    <property type="entry name" value="Esterase"/>
    <property type="match status" value="1"/>
</dbReference>
<evidence type="ECO:0000313" key="3">
    <source>
        <dbReference type="EMBL" id="HIZ79944.1"/>
    </source>
</evidence>
<keyword evidence="1" id="KW-0732">Signal</keyword>
<dbReference type="InterPro" id="IPR029058">
    <property type="entry name" value="AB_hydrolase_fold"/>
</dbReference>
<dbReference type="InterPro" id="IPR000801">
    <property type="entry name" value="Esterase-like"/>
</dbReference>
<dbReference type="AlphaFoldDB" id="A0A9D2K7K2"/>
<reference evidence="3" key="2">
    <citation type="submission" date="2021-04" db="EMBL/GenBank/DDBJ databases">
        <authorList>
            <person name="Gilroy R."/>
        </authorList>
    </citation>
    <scope>NUCLEOTIDE SEQUENCE</scope>
    <source>
        <strain evidence="3">ChiBcec1-1093</strain>
    </source>
</reference>
<evidence type="ECO:0000256" key="2">
    <source>
        <dbReference type="ARBA" id="ARBA00022801"/>
    </source>
</evidence>
<reference evidence="3" key="1">
    <citation type="journal article" date="2021" name="PeerJ">
        <title>Extensive microbial diversity within the chicken gut microbiome revealed by metagenomics and culture.</title>
        <authorList>
            <person name="Gilroy R."/>
            <person name="Ravi A."/>
            <person name="Getino M."/>
            <person name="Pursley I."/>
            <person name="Horton D.L."/>
            <person name="Alikhan N.F."/>
            <person name="Baker D."/>
            <person name="Gharbi K."/>
            <person name="Hall N."/>
            <person name="Watson M."/>
            <person name="Adriaenssens E.M."/>
            <person name="Foster-Nyarko E."/>
            <person name="Jarju S."/>
            <person name="Secka A."/>
            <person name="Antonio M."/>
            <person name="Oren A."/>
            <person name="Chaudhuri R.R."/>
            <person name="La Ragione R."/>
            <person name="Hildebrand F."/>
            <person name="Pallen M.J."/>
        </authorList>
    </citation>
    <scope>NUCLEOTIDE SEQUENCE</scope>
    <source>
        <strain evidence="3">ChiBcec1-1093</strain>
    </source>
</reference>
<dbReference type="SUPFAM" id="SSF53474">
    <property type="entry name" value="alpha/beta-Hydrolases"/>
    <property type="match status" value="1"/>
</dbReference>
<evidence type="ECO:0000256" key="1">
    <source>
        <dbReference type="ARBA" id="ARBA00022729"/>
    </source>
</evidence>
<name>A0A9D2K7K2_9FIRM</name>
<dbReference type="Gene3D" id="3.40.50.1820">
    <property type="entry name" value="alpha/beta hydrolase"/>
    <property type="match status" value="1"/>
</dbReference>
<dbReference type="EMBL" id="DXBC01000146">
    <property type="protein sequence ID" value="HIZ79944.1"/>
    <property type="molecule type" value="Genomic_DNA"/>
</dbReference>
<dbReference type="GO" id="GO:0016787">
    <property type="term" value="F:hydrolase activity"/>
    <property type="evidence" value="ECO:0007669"/>
    <property type="project" value="UniProtKB-KW"/>
</dbReference>
<dbReference type="PANTHER" id="PTHR43037">
    <property type="entry name" value="UNNAMED PRODUCT-RELATED"/>
    <property type="match status" value="1"/>
</dbReference>
<proteinExistence type="predicted"/>
<comment type="caution">
    <text evidence="3">The sequence shown here is derived from an EMBL/GenBank/DDBJ whole genome shotgun (WGS) entry which is preliminary data.</text>
</comment>
<dbReference type="InterPro" id="IPR050955">
    <property type="entry name" value="Plant_Biomass_Hydrol_Est"/>
</dbReference>
<evidence type="ECO:0000313" key="4">
    <source>
        <dbReference type="Proteomes" id="UP000824101"/>
    </source>
</evidence>
<organism evidence="3 4">
    <name type="scientific">Candidatus Lachnoclostridium stercorigallinarum</name>
    <dbReference type="NCBI Taxonomy" id="2838634"/>
    <lineage>
        <taxon>Bacteria</taxon>
        <taxon>Bacillati</taxon>
        <taxon>Bacillota</taxon>
        <taxon>Clostridia</taxon>
        <taxon>Lachnospirales</taxon>
        <taxon>Lachnospiraceae</taxon>
    </lineage>
</organism>
<dbReference type="PANTHER" id="PTHR43037:SF5">
    <property type="entry name" value="FERULOYL ESTERASE"/>
    <property type="match status" value="1"/>
</dbReference>
<gene>
    <name evidence="3" type="ORF">IAA17_09185</name>
</gene>
<keyword evidence="2" id="KW-0378">Hydrolase</keyword>